<dbReference type="Proteomes" id="UP001139104">
    <property type="component" value="Unassembled WGS sequence"/>
</dbReference>
<evidence type="ECO:0000313" key="3">
    <source>
        <dbReference type="Proteomes" id="UP001139104"/>
    </source>
</evidence>
<organism evidence="2 3">
    <name type="scientific">Candidatus Rhodoblastus alkanivorans</name>
    <dbReference type="NCBI Taxonomy" id="2954117"/>
    <lineage>
        <taxon>Bacteria</taxon>
        <taxon>Pseudomonadati</taxon>
        <taxon>Pseudomonadota</taxon>
        <taxon>Alphaproteobacteria</taxon>
        <taxon>Hyphomicrobiales</taxon>
        <taxon>Rhodoblastaceae</taxon>
        <taxon>Rhodoblastus</taxon>
    </lineage>
</organism>
<evidence type="ECO:0000313" key="2">
    <source>
        <dbReference type="EMBL" id="MCI4683361.1"/>
    </source>
</evidence>
<dbReference type="InterPro" id="IPR017870">
    <property type="entry name" value="FeS_cluster_insertion_CS"/>
</dbReference>
<dbReference type="PROSITE" id="PS01152">
    <property type="entry name" value="HESB"/>
    <property type="match status" value="1"/>
</dbReference>
<dbReference type="NCBIfam" id="TIGR00049">
    <property type="entry name" value="iron-sulfur cluster assembly accessory protein"/>
    <property type="match status" value="1"/>
</dbReference>
<name>A0ABS9Z7E5_9HYPH</name>
<reference evidence="2" key="1">
    <citation type="journal article" date="2022" name="ISME J.">
        <title>Identification of active gaseous-alkane degraders at natural gas seeps.</title>
        <authorList>
            <person name="Farhan Ul Haque M."/>
            <person name="Hernandez M."/>
            <person name="Crombie A.T."/>
            <person name="Murrell J.C."/>
        </authorList>
    </citation>
    <scope>NUCLEOTIDE SEQUENCE</scope>
    <source>
        <strain evidence="2">PC2</strain>
    </source>
</reference>
<dbReference type="Gene3D" id="2.60.300.12">
    <property type="entry name" value="HesB-like domain"/>
    <property type="match status" value="1"/>
</dbReference>
<dbReference type="SUPFAM" id="SSF89360">
    <property type="entry name" value="HesB-like domain"/>
    <property type="match status" value="1"/>
</dbReference>
<protein>
    <submittedName>
        <fullName evidence="2">Iron-sulfur cluster assembly accessory protein</fullName>
    </submittedName>
</protein>
<dbReference type="PANTHER" id="PTHR43011">
    <property type="entry name" value="IRON-SULFUR CLUSTER ASSEMBLY 2 HOMOLOG, MITOCHONDRIAL"/>
    <property type="match status" value="1"/>
</dbReference>
<accession>A0ABS9Z7E5</accession>
<feature type="domain" description="Core" evidence="1">
    <location>
        <begin position="12"/>
        <end position="108"/>
    </location>
</feature>
<sequence>MTELTAEPVVATDSALKRVAEVLRGEAPGAFLRISVNGGGCSGFQYSFDIVPAPDDGDLILGDAEARLAVDPVSLDFLKGAKIDFVDDLMGQSFKIENPNATASCGCGTSFAI</sequence>
<keyword evidence="3" id="KW-1185">Reference proteome</keyword>
<dbReference type="RefSeq" id="WP_243067319.1">
    <property type="nucleotide sequence ID" value="NZ_JAIVFK010000065.1"/>
</dbReference>
<evidence type="ECO:0000259" key="1">
    <source>
        <dbReference type="Pfam" id="PF01521"/>
    </source>
</evidence>
<dbReference type="Pfam" id="PF01521">
    <property type="entry name" value="Fe-S_biosyn"/>
    <property type="match status" value="1"/>
</dbReference>
<dbReference type="InterPro" id="IPR016092">
    <property type="entry name" value="ATAP"/>
</dbReference>
<proteinExistence type="predicted"/>
<dbReference type="PANTHER" id="PTHR43011:SF1">
    <property type="entry name" value="IRON-SULFUR CLUSTER ASSEMBLY 2 HOMOLOG, MITOCHONDRIAL"/>
    <property type="match status" value="1"/>
</dbReference>
<dbReference type="InterPro" id="IPR000361">
    <property type="entry name" value="ATAP_core_dom"/>
</dbReference>
<dbReference type="InterPro" id="IPR035903">
    <property type="entry name" value="HesB-like_dom_sf"/>
</dbReference>
<dbReference type="EMBL" id="JAIVFP010000001">
    <property type="protein sequence ID" value="MCI4683361.1"/>
    <property type="molecule type" value="Genomic_DNA"/>
</dbReference>
<comment type="caution">
    <text evidence="2">The sequence shown here is derived from an EMBL/GenBank/DDBJ whole genome shotgun (WGS) entry which is preliminary data.</text>
</comment>
<gene>
    <name evidence="2" type="ORF">K2U94_11370</name>
</gene>